<organism evidence="1 2">
    <name type="scientific">Stackebrandtia endophytica</name>
    <dbReference type="NCBI Taxonomy" id="1496996"/>
    <lineage>
        <taxon>Bacteria</taxon>
        <taxon>Bacillati</taxon>
        <taxon>Actinomycetota</taxon>
        <taxon>Actinomycetes</taxon>
        <taxon>Glycomycetales</taxon>
        <taxon>Glycomycetaceae</taxon>
        <taxon>Stackebrandtia</taxon>
    </lineage>
</organism>
<name>A0A543ARZ2_9ACTN</name>
<reference evidence="1 2" key="1">
    <citation type="submission" date="2019-06" db="EMBL/GenBank/DDBJ databases">
        <title>Sequencing the genomes of 1000 actinobacteria strains.</title>
        <authorList>
            <person name="Klenk H.-P."/>
        </authorList>
    </citation>
    <scope>NUCLEOTIDE SEQUENCE [LARGE SCALE GENOMIC DNA]</scope>
    <source>
        <strain evidence="1 2">DSM 45928</strain>
    </source>
</reference>
<gene>
    <name evidence="1" type="ORF">FB566_0850</name>
</gene>
<evidence type="ECO:0000313" key="1">
    <source>
        <dbReference type="EMBL" id="TQL75352.1"/>
    </source>
</evidence>
<evidence type="ECO:0000313" key="2">
    <source>
        <dbReference type="Proteomes" id="UP000317043"/>
    </source>
</evidence>
<sequence>MGCLVWVSGSCCGQGQGNSLNVATLQSVIDSKTGQTYCPESDRAVVLRDVDSQGRAFCEFDVTNDDAEAIMVSADGNPITAPTAAGIHAPLGFLEGDLAIHYDRHTGIVAANQLKICPSTKVLQHT</sequence>
<accession>A0A543ARZ2</accession>
<proteinExistence type="predicted"/>
<dbReference type="AlphaFoldDB" id="A0A543ARZ2"/>
<dbReference type="EMBL" id="VFOW01000001">
    <property type="protein sequence ID" value="TQL75352.1"/>
    <property type="molecule type" value="Genomic_DNA"/>
</dbReference>
<protein>
    <submittedName>
        <fullName evidence="1">Uncharacterized protein</fullName>
    </submittedName>
</protein>
<keyword evidence="2" id="KW-1185">Reference proteome</keyword>
<comment type="caution">
    <text evidence="1">The sequence shown here is derived from an EMBL/GenBank/DDBJ whole genome shotgun (WGS) entry which is preliminary data.</text>
</comment>
<dbReference type="InParanoid" id="A0A543ARZ2"/>
<dbReference type="Proteomes" id="UP000317043">
    <property type="component" value="Unassembled WGS sequence"/>
</dbReference>